<name>A0A397UC66_9GLOM</name>
<comment type="caution">
    <text evidence="2">The sequence shown here is derived from an EMBL/GenBank/DDBJ whole genome shotgun (WGS) entry which is preliminary data.</text>
</comment>
<evidence type="ECO:0000256" key="1">
    <source>
        <dbReference type="SAM" id="MobiDB-lite"/>
    </source>
</evidence>
<dbReference type="AlphaFoldDB" id="A0A397UC66"/>
<dbReference type="OrthoDB" id="2493445at2759"/>
<evidence type="ECO:0000313" key="3">
    <source>
        <dbReference type="Proteomes" id="UP000266673"/>
    </source>
</evidence>
<sequence>MIKTRTKETTEQVNVNTGIKKREIKWDSKSNEEGFTEIANYLFGIEFVMDEEGFPDIKHTNNFKDNEIKIFMKVLKKLVEKGEGLKTQHQNKIKEGKIVQWEEKTTSFYSGLMHLNKYTYPIFSKKYIEWIVRKKAFKMFKKQMQDVRDENKMLKRKLADKNDLKENESDSSKSDCDTDKPRTDSSENNIECENKGAKLYLMKFGIMLDERYLQKCQILGIFILMAEILEEKFDFILHQMVQVSEGGKHLLSFNGFKVLIDFKLVKDVIEKKNTSIIQIVDMLGELHKEFYWNLKLVL</sequence>
<feature type="compositionally biased region" description="Basic and acidic residues" evidence="1">
    <location>
        <begin position="158"/>
        <end position="185"/>
    </location>
</feature>
<feature type="region of interest" description="Disordered" evidence="1">
    <location>
        <begin position="158"/>
        <end position="189"/>
    </location>
</feature>
<accession>A0A397UC66</accession>
<dbReference type="Proteomes" id="UP000266673">
    <property type="component" value="Unassembled WGS sequence"/>
</dbReference>
<protein>
    <submittedName>
        <fullName evidence="2">Uncharacterized protein</fullName>
    </submittedName>
</protein>
<gene>
    <name evidence="2" type="ORF">C2G38_2213206</name>
</gene>
<organism evidence="2 3">
    <name type="scientific">Gigaspora rosea</name>
    <dbReference type="NCBI Taxonomy" id="44941"/>
    <lineage>
        <taxon>Eukaryota</taxon>
        <taxon>Fungi</taxon>
        <taxon>Fungi incertae sedis</taxon>
        <taxon>Mucoromycota</taxon>
        <taxon>Glomeromycotina</taxon>
        <taxon>Glomeromycetes</taxon>
        <taxon>Diversisporales</taxon>
        <taxon>Gigasporaceae</taxon>
        <taxon>Gigaspora</taxon>
    </lineage>
</organism>
<evidence type="ECO:0000313" key="2">
    <source>
        <dbReference type="EMBL" id="RIB07862.1"/>
    </source>
</evidence>
<dbReference type="EMBL" id="QKWP01001590">
    <property type="protein sequence ID" value="RIB07862.1"/>
    <property type="molecule type" value="Genomic_DNA"/>
</dbReference>
<keyword evidence="3" id="KW-1185">Reference proteome</keyword>
<proteinExistence type="predicted"/>
<reference evidence="2 3" key="1">
    <citation type="submission" date="2018-06" db="EMBL/GenBank/DDBJ databases">
        <title>Comparative genomics reveals the genomic features of Rhizophagus irregularis, R. cerebriforme, R. diaphanum and Gigaspora rosea, and their symbiotic lifestyle signature.</title>
        <authorList>
            <person name="Morin E."/>
            <person name="San Clemente H."/>
            <person name="Chen E.C.H."/>
            <person name="De La Providencia I."/>
            <person name="Hainaut M."/>
            <person name="Kuo A."/>
            <person name="Kohler A."/>
            <person name="Murat C."/>
            <person name="Tang N."/>
            <person name="Roy S."/>
            <person name="Loubradou J."/>
            <person name="Henrissat B."/>
            <person name="Grigoriev I.V."/>
            <person name="Corradi N."/>
            <person name="Roux C."/>
            <person name="Martin F.M."/>
        </authorList>
    </citation>
    <scope>NUCLEOTIDE SEQUENCE [LARGE SCALE GENOMIC DNA]</scope>
    <source>
        <strain evidence="2 3">DAOM 194757</strain>
    </source>
</reference>